<dbReference type="RefSeq" id="XP_031000378.1">
    <property type="nucleotide sequence ID" value="XM_031136723.1"/>
</dbReference>
<comment type="caution">
    <text evidence="1">The sequence shown here is derived from an EMBL/GenBank/DDBJ whole genome shotgun (WGS) entry which is preliminary data.</text>
</comment>
<evidence type="ECO:0000313" key="1">
    <source>
        <dbReference type="EMBL" id="TPX18667.1"/>
    </source>
</evidence>
<dbReference type="Proteomes" id="UP000319257">
    <property type="component" value="Unassembled WGS sequence"/>
</dbReference>
<keyword evidence="2" id="KW-1185">Reference proteome</keyword>
<reference evidence="1 2" key="1">
    <citation type="submission" date="2019-06" db="EMBL/GenBank/DDBJ databases">
        <title>Draft genome sequence of the filamentous fungus Phialemoniopsis curvata isolated from diesel fuel.</title>
        <authorList>
            <person name="Varaljay V.A."/>
            <person name="Lyon W.J."/>
            <person name="Crouch A.L."/>
            <person name="Drake C.E."/>
            <person name="Hollomon J.M."/>
            <person name="Nadeau L.J."/>
            <person name="Nunn H.S."/>
            <person name="Stevenson B.S."/>
            <person name="Bojanowski C.L."/>
            <person name="Crookes-Goodson W.J."/>
        </authorList>
    </citation>
    <scope>NUCLEOTIDE SEQUENCE [LARGE SCALE GENOMIC DNA]</scope>
    <source>
        <strain evidence="1 2">D216</strain>
    </source>
</reference>
<dbReference type="OrthoDB" id="2922289at2759"/>
<dbReference type="InParanoid" id="A0A507BFI2"/>
<name>A0A507BFI2_9PEZI</name>
<accession>A0A507BFI2</accession>
<gene>
    <name evidence="1" type="ORF">E0L32_002524</name>
</gene>
<evidence type="ECO:0000313" key="2">
    <source>
        <dbReference type="Proteomes" id="UP000319257"/>
    </source>
</evidence>
<organism evidence="1 2">
    <name type="scientific">Thyridium curvatum</name>
    <dbReference type="NCBI Taxonomy" id="1093900"/>
    <lineage>
        <taxon>Eukaryota</taxon>
        <taxon>Fungi</taxon>
        <taxon>Dikarya</taxon>
        <taxon>Ascomycota</taxon>
        <taxon>Pezizomycotina</taxon>
        <taxon>Sordariomycetes</taxon>
        <taxon>Sordariomycetidae</taxon>
        <taxon>Thyridiales</taxon>
        <taxon>Thyridiaceae</taxon>
        <taxon>Thyridium</taxon>
    </lineage>
</organism>
<protein>
    <submittedName>
        <fullName evidence="1">Uncharacterized protein</fullName>
    </submittedName>
</protein>
<sequence>MPVTTNYANIAYIDSVREELRGMALWKIIELLLEQLSITPHAQYQAVLLEELANVCAFEYARAQADFRRYMMDGYCCRMVPYRVMDGFVNLTIVRDQ</sequence>
<dbReference type="EMBL" id="SKBQ01000010">
    <property type="protein sequence ID" value="TPX18667.1"/>
    <property type="molecule type" value="Genomic_DNA"/>
</dbReference>
<dbReference type="GeneID" id="41969971"/>
<dbReference type="AlphaFoldDB" id="A0A507BFI2"/>
<proteinExistence type="predicted"/>